<gene>
    <name evidence="8" type="ORF">KIM322_05930</name>
</gene>
<sequence length="939" mass="106442">MIAINQLAINHLTEPLGYQLDNHLHVTFDVSSSEPPQDAQKKITVTADTVVYESAWEKYSNNFFDFEINLIPRTRYAVTVSIKNAATERSKTSFFETGKMDEPFTASWIGNPDHHLQNTLLKKEFRLHKKIAQARLYMTGLGVYETYLNSKKISAEVLAPGITAYDQLTQVQTYDVTNFLHPATNQELLISLGDGWYKGNFGFEGGQENIYGNRQMALAELHLHYTDGSEEIIVSDNSWLTTAGKITHSAIYYGEDYDDSSEPANWQPAIKLDYSKSILQDRLSLPLEVKEYLPVKKIIYTPAGETVLDFGQNHAGWPELFNQEPTGTTIKLQVGEILQNGNFYRDNLRAARAAFHYTSGGKSKWVRPHFTYFGYRYVKVTGNTKPLNKRDFRAAVIYSDMAVTGSIKTDNEKVNRLLQNIVWGQKSNFFDIPTDCPQRDERLGWSGDAAVFVGTAVLNMDCYAFFKKYAQDMKIEQETHQGMLPMYAPAFGNDSGGAAIWGDAATVIPWTVYQAYNDPAILRQNYSNMKAWVNWISQASSTRDLWTGCFQFGDWLSLDGENPAIPTGKTDEDFIASVYYYYSSLIVARAAKVLGFQNEAQHYSDQAQRVKEAIANEYITTTGRLAIDTQTAYALALHFNLVSKEHKNRVVKDLVNRLRKDNNHLKTGFVGTPIICQVLSENGEHKLAMQIFLNKDFPSWLYAVDLGATTIWERWNSVLPDGSMNPEGMNSLNHYSIGAVMQWVYQQVLGLAAQKNGYQQVTFAPQFDYRLKHVQGHYKSSYGNLEVDYRLETDKNHTIKIELNIPFGQEVTVKLPRVANTVVVNGAAKSLPLKLVSGRYTITYRPHTSYLEYYNLAMSVNQIMADQELVTKLQAISGVFTFLKRPENLKTFGSNSLLELNETLPFINISAEEFAEIKSIMAKTPLASERKFLHERRTF</sequence>
<protein>
    <recommendedName>
        <fullName evidence="2">alpha-L-rhamnosidase</fullName>
        <ecNumber evidence="2">3.2.1.40</ecNumber>
    </recommendedName>
</protein>
<dbReference type="Pfam" id="PF08531">
    <property type="entry name" value="Bac_rhamnosid_N"/>
    <property type="match status" value="1"/>
</dbReference>
<dbReference type="Pfam" id="PF17389">
    <property type="entry name" value="Bac_rhamnosid6H"/>
    <property type="match status" value="1"/>
</dbReference>
<dbReference type="InterPro" id="IPR035396">
    <property type="entry name" value="Bac_rhamnosid6H"/>
</dbReference>
<dbReference type="InterPro" id="IPR008928">
    <property type="entry name" value="6-hairpin_glycosidase_sf"/>
</dbReference>
<evidence type="ECO:0000313" key="9">
    <source>
        <dbReference type="Proteomes" id="UP001321741"/>
    </source>
</evidence>
<dbReference type="EC" id="3.2.1.40" evidence="2"/>
<proteinExistence type="predicted"/>
<dbReference type="InterPro" id="IPR013737">
    <property type="entry name" value="Bac_rhamnosid_N"/>
</dbReference>
<feature type="domain" description="Bacterial alpha-L-rhamnosidase N-terminal" evidence="5">
    <location>
        <begin position="129"/>
        <end position="269"/>
    </location>
</feature>
<dbReference type="Gene3D" id="2.60.120.260">
    <property type="entry name" value="Galactose-binding domain-like"/>
    <property type="match status" value="2"/>
</dbReference>
<dbReference type="SUPFAM" id="SSF48208">
    <property type="entry name" value="Six-hairpin glycosidases"/>
    <property type="match status" value="1"/>
</dbReference>
<feature type="domain" description="Alpha-L-rhamnosidase concanavalin-like" evidence="4">
    <location>
        <begin position="301"/>
        <end position="398"/>
    </location>
</feature>
<keyword evidence="3" id="KW-0378">Hydrolase</keyword>
<evidence type="ECO:0000256" key="2">
    <source>
        <dbReference type="ARBA" id="ARBA00012652"/>
    </source>
</evidence>
<dbReference type="InterPro" id="IPR012341">
    <property type="entry name" value="6hp_glycosidase-like_sf"/>
</dbReference>
<feature type="domain" description="Alpha-L-rhamnosidase C-terminal" evidence="7">
    <location>
        <begin position="750"/>
        <end position="824"/>
    </location>
</feature>
<evidence type="ECO:0000259" key="5">
    <source>
        <dbReference type="Pfam" id="PF08531"/>
    </source>
</evidence>
<dbReference type="InterPro" id="IPR016007">
    <property type="entry name" value="Alpha_rhamnosid"/>
</dbReference>
<dbReference type="EMBL" id="AP026803">
    <property type="protein sequence ID" value="BDR60332.1"/>
    <property type="molecule type" value="Genomic_DNA"/>
</dbReference>
<dbReference type="Proteomes" id="UP001321741">
    <property type="component" value="Chromosome"/>
</dbReference>
<dbReference type="Gene3D" id="1.50.10.10">
    <property type="match status" value="1"/>
</dbReference>
<keyword evidence="9" id="KW-1185">Reference proteome</keyword>
<reference evidence="8 9" key="1">
    <citation type="journal article" date="2023" name="Microbiol. Spectr.">
        <title>Symbiosis of Carpenter Bees with Uncharacterized Lactic Acid Bacteria Showing NAD Auxotrophy.</title>
        <authorList>
            <person name="Kawasaki S."/>
            <person name="Ozawa K."/>
            <person name="Mori T."/>
            <person name="Yamamoto A."/>
            <person name="Ito M."/>
            <person name="Ohkuma M."/>
            <person name="Sakamoto M."/>
            <person name="Matsutani M."/>
        </authorList>
    </citation>
    <scope>NUCLEOTIDE SEQUENCE [LARGE SCALE GENOMIC DNA]</scope>
    <source>
        <strain evidence="8 9">Kim32-2</strain>
    </source>
</reference>
<dbReference type="Pfam" id="PF17390">
    <property type="entry name" value="Bac_rhamnosid_C"/>
    <property type="match status" value="1"/>
</dbReference>
<evidence type="ECO:0000256" key="1">
    <source>
        <dbReference type="ARBA" id="ARBA00001445"/>
    </source>
</evidence>
<evidence type="ECO:0000256" key="3">
    <source>
        <dbReference type="ARBA" id="ARBA00022801"/>
    </source>
</evidence>
<evidence type="ECO:0000259" key="6">
    <source>
        <dbReference type="Pfam" id="PF17389"/>
    </source>
</evidence>
<organism evidence="8 9">
    <name type="scientific">Lactobacillus xylocopicola</name>
    <dbReference type="NCBI Taxonomy" id="2976676"/>
    <lineage>
        <taxon>Bacteria</taxon>
        <taxon>Bacillati</taxon>
        <taxon>Bacillota</taxon>
        <taxon>Bacilli</taxon>
        <taxon>Lactobacillales</taxon>
        <taxon>Lactobacillaceae</taxon>
        <taxon>Lactobacillus</taxon>
    </lineage>
</organism>
<accession>A0ABM8BGF3</accession>
<feature type="domain" description="Alpha-L-rhamnosidase six-hairpin glycosidase" evidence="6">
    <location>
        <begin position="404"/>
        <end position="748"/>
    </location>
</feature>
<dbReference type="InterPro" id="IPR035398">
    <property type="entry name" value="Bac_rhamnosid_C"/>
</dbReference>
<evidence type="ECO:0000313" key="8">
    <source>
        <dbReference type="EMBL" id="BDR60332.1"/>
    </source>
</evidence>
<dbReference type="PANTHER" id="PTHR33307">
    <property type="entry name" value="ALPHA-RHAMNOSIDASE (EUROFUNG)"/>
    <property type="match status" value="1"/>
</dbReference>
<dbReference type="RefSeq" id="WP_425604656.1">
    <property type="nucleotide sequence ID" value="NZ_AP026803.1"/>
</dbReference>
<dbReference type="InterPro" id="IPR008902">
    <property type="entry name" value="Rhamnosid_concanavalin"/>
</dbReference>
<comment type="catalytic activity">
    <reaction evidence="1">
        <text>Hydrolysis of terminal non-reducing alpha-L-rhamnose residues in alpha-L-rhamnosides.</text>
        <dbReference type="EC" id="3.2.1.40"/>
    </reaction>
</comment>
<name>A0ABM8BGF3_9LACO</name>
<dbReference type="PIRSF" id="PIRSF010631">
    <property type="entry name" value="A-rhamnsds"/>
    <property type="match status" value="1"/>
</dbReference>
<dbReference type="PANTHER" id="PTHR33307:SF6">
    <property type="entry name" value="ALPHA-RHAMNOSIDASE (EUROFUNG)-RELATED"/>
    <property type="match status" value="1"/>
</dbReference>
<dbReference type="Gene3D" id="2.60.420.10">
    <property type="entry name" value="Maltose phosphorylase, domain 3"/>
    <property type="match status" value="1"/>
</dbReference>
<dbReference type="Pfam" id="PF05592">
    <property type="entry name" value="Bac_rhamnosid"/>
    <property type="match status" value="1"/>
</dbReference>
<evidence type="ECO:0000259" key="7">
    <source>
        <dbReference type="Pfam" id="PF17390"/>
    </source>
</evidence>
<evidence type="ECO:0000259" key="4">
    <source>
        <dbReference type="Pfam" id="PF05592"/>
    </source>
</evidence>